<comment type="caution">
    <text evidence="3">The sequence shown here is derived from an EMBL/GenBank/DDBJ whole genome shotgun (WGS) entry which is preliminary data.</text>
</comment>
<protein>
    <recommendedName>
        <fullName evidence="2">Tyr recombinase domain-containing protein</fullName>
    </recommendedName>
</protein>
<dbReference type="Pfam" id="PF00589">
    <property type="entry name" value="Phage_integrase"/>
    <property type="match status" value="1"/>
</dbReference>
<dbReference type="GO" id="GO:0006310">
    <property type="term" value="P:DNA recombination"/>
    <property type="evidence" value="ECO:0007669"/>
    <property type="project" value="UniProtKB-KW"/>
</dbReference>
<proteinExistence type="predicted"/>
<evidence type="ECO:0000259" key="2">
    <source>
        <dbReference type="PROSITE" id="PS51898"/>
    </source>
</evidence>
<dbReference type="PROSITE" id="PS51898">
    <property type="entry name" value="TYR_RECOMBINASE"/>
    <property type="match status" value="1"/>
</dbReference>
<dbReference type="AlphaFoldDB" id="A0A316W9T8"/>
<evidence type="ECO:0000313" key="3">
    <source>
        <dbReference type="EMBL" id="PWN58082.1"/>
    </source>
</evidence>
<accession>A0A316W9T8</accession>
<dbReference type="Proteomes" id="UP000236413">
    <property type="component" value="Unassembled WGS sequence"/>
</dbReference>
<dbReference type="SUPFAM" id="SSF56349">
    <property type="entry name" value="DNA breaking-rejoining enzymes"/>
    <property type="match status" value="1"/>
</dbReference>
<reference evidence="3 4" key="1">
    <citation type="submission" date="2018-04" db="EMBL/GenBank/DDBJ databases">
        <title>Chryseobacterium oncorhynchi 701B-08T from rainbow trout, and Chryseobacterium viscerum 687B-08T from diseased fish.</title>
        <authorList>
            <person name="Jeong J.-J."/>
            <person name="Lee Y.J."/>
            <person name="Pathiraja D."/>
            <person name="Park B."/>
            <person name="Choi I.-G."/>
            <person name="Kim K.D."/>
        </authorList>
    </citation>
    <scope>NUCLEOTIDE SEQUENCE [LARGE SCALE GENOMIC DNA]</scope>
    <source>
        <strain evidence="3 4">687B-08</strain>
    </source>
</reference>
<sequence>MSSIKKKNKAKTDIPLLPKALELLEKYKSHPECISRCSVLPVKSNQKMNDYLKEIGVLCGIISELNTHKARHTFASTVTLNNSISIHVVKEMLGHSSVKQTEHYATTEQETVIRVFVFSTRKREL</sequence>
<dbReference type="InterPro" id="IPR013762">
    <property type="entry name" value="Integrase-like_cat_sf"/>
</dbReference>
<feature type="domain" description="Tyr recombinase" evidence="2">
    <location>
        <begin position="1"/>
        <end position="117"/>
    </location>
</feature>
<dbReference type="EMBL" id="PPEG02000013">
    <property type="protein sequence ID" value="PWN58082.1"/>
    <property type="molecule type" value="Genomic_DNA"/>
</dbReference>
<keyword evidence="1" id="KW-0233">DNA recombination</keyword>
<dbReference type="GO" id="GO:0015074">
    <property type="term" value="P:DNA integration"/>
    <property type="evidence" value="ECO:0007669"/>
    <property type="project" value="InterPro"/>
</dbReference>
<dbReference type="InterPro" id="IPR002104">
    <property type="entry name" value="Integrase_catalytic"/>
</dbReference>
<dbReference type="InterPro" id="IPR011010">
    <property type="entry name" value="DNA_brk_join_enz"/>
</dbReference>
<gene>
    <name evidence="3" type="ORF">C1634_024205</name>
</gene>
<organism evidence="3 4">
    <name type="scientific">Chryseobacterium viscerum</name>
    <dbReference type="NCBI Taxonomy" id="1037377"/>
    <lineage>
        <taxon>Bacteria</taxon>
        <taxon>Pseudomonadati</taxon>
        <taxon>Bacteroidota</taxon>
        <taxon>Flavobacteriia</taxon>
        <taxon>Flavobacteriales</taxon>
        <taxon>Weeksellaceae</taxon>
        <taxon>Chryseobacterium group</taxon>
        <taxon>Chryseobacterium</taxon>
    </lineage>
</organism>
<name>A0A316W9T8_9FLAO</name>
<dbReference type="GO" id="GO:0003677">
    <property type="term" value="F:DNA binding"/>
    <property type="evidence" value="ECO:0007669"/>
    <property type="project" value="InterPro"/>
</dbReference>
<evidence type="ECO:0000256" key="1">
    <source>
        <dbReference type="ARBA" id="ARBA00023172"/>
    </source>
</evidence>
<dbReference type="Gene3D" id="1.10.443.10">
    <property type="entry name" value="Intergrase catalytic core"/>
    <property type="match status" value="1"/>
</dbReference>
<evidence type="ECO:0000313" key="4">
    <source>
        <dbReference type="Proteomes" id="UP000236413"/>
    </source>
</evidence>